<evidence type="ECO:0000259" key="6">
    <source>
        <dbReference type="Pfam" id="PF09924"/>
    </source>
</evidence>
<reference evidence="7 8" key="1">
    <citation type="submission" date="2023-07" db="EMBL/GenBank/DDBJ databases">
        <title>Comparative genomics of wheat-associated soil bacteria to identify genetic determinants of phenazine resistance.</title>
        <authorList>
            <person name="Mouncey N."/>
        </authorList>
    </citation>
    <scope>NUCLEOTIDE SEQUENCE [LARGE SCALE GENOMIC DNA]</scope>
    <source>
        <strain evidence="7 8">W2I16</strain>
    </source>
</reference>
<keyword evidence="3" id="KW-0812">Transmembrane</keyword>
<dbReference type="Pfam" id="PF09924">
    <property type="entry name" value="LPG_synthase_C"/>
    <property type="match status" value="1"/>
</dbReference>
<name>A0ABU0RTB6_9ACTN</name>
<dbReference type="Gene3D" id="3.40.630.30">
    <property type="match status" value="1"/>
</dbReference>
<proteinExistence type="predicted"/>
<accession>A0ABU0RTB6</accession>
<sequence>MMTTETMTIGLDEVHHAISVHGDNPSGFLALNNGNSHFTVPGLTGVIVYRVSGPFLVQFGGPFAHEESRSELLSKFLDFARAQDRGVVSIQVQQPEVGLYAEHGFTVNQVGASYAVDLEQFTLRGTRFMQLRNKIARAGRAGLTVVEGTLEEWADGIAAVDRAWLGSKGEHAKALEFLVGELGGAAQAHRRLFVGLIDGKLAGYISFAPAYGSRPGWLHDLSRRLPDDVPGIMESINKAAIESFQSEKAGWLHFGFTPFTSLSPELESANASKAFNWFANWLWEHGDAVYPAQSQLAYKHKWAPQLVLPEYIAFHGRAQAGGLIHVFKAANAV</sequence>
<dbReference type="PANTHER" id="PTHR34697:SF2">
    <property type="entry name" value="PHOSPHATIDYLGLYCEROL LYSYLTRANSFERASE"/>
    <property type="match status" value="1"/>
</dbReference>
<dbReference type="Proteomes" id="UP001223072">
    <property type="component" value="Unassembled WGS sequence"/>
</dbReference>
<evidence type="ECO:0000256" key="3">
    <source>
        <dbReference type="ARBA" id="ARBA00022692"/>
    </source>
</evidence>
<evidence type="ECO:0000256" key="2">
    <source>
        <dbReference type="ARBA" id="ARBA00022475"/>
    </source>
</evidence>
<comment type="subcellular location">
    <subcellularLocation>
        <location evidence="1">Cell membrane</location>
        <topology evidence="1">Multi-pass membrane protein</topology>
    </subcellularLocation>
</comment>
<keyword evidence="5" id="KW-0472">Membrane</keyword>
<evidence type="ECO:0000313" key="8">
    <source>
        <dbReference type="Proteomes" id="UP001223072"/>
    </source>
</evidence>
<dbReference type="PANTHER" id="PTHR34697">
    <property type="entry name" value="PHOSPHATIDYLGLYCEROL LYSYLTRANSFERASE"/>
    <property type="match status" value="1"/>
</dbReference>
<comment type="caution">
    <text evidence="7">The sequence shown here is derived from an EMBL/GenBank/DDBJ whole genome shotgun (WGS) entry which is preliminary data.</text>
</comment>
<dbReference type="InterPro" id="IPR016181">
    <property type="entry name" value="Acyl_CoA_acyltransferase"/>
</dbReference>
<dbReference type="InterPro" id="IPR051211">
    <property type="entry name" value="PG_lysyltransferase"/>
</dbReference>
<keyword evidence="8" id="KW-1185">Reference proteome</keyword>
<evidence type="ECO:0000313" key="7">
    <source>
        <dbReference type="EMBL" id="MDQ0935242.1"/>
    </source>
</evidence>
<protein>
    <submittedName>
        <fullName evidence="7">Lysylphosphatidylglycerol synthetase-like protein (DUF2156 family)</fullName>
    </submittedName>
</protein>
<keyword evidence="4" id="KW-1133">Transmembrane helix</keyword>
<evidence type="ECO:0000256" key="4">
    <source>
        <dbReference type="ARBA" id="ARBA00022989"/>
    </source>
</evidence>
<organism evidence="7 8">
    <name type="scientific">Streptomyces turgidiscabies</name>
    <dbReference type="NCBI Taxonomy" id="85558"/>
    <lineage>
        <taxon>Bacteria</taxon>
        <taxon>Bacillati</taxon>
        <taxon>Actinomycetota</taxon>
        <taxon>Actinomycetes</taxon>
        <taxon>Kitasatosporales</taxon>
        <taxon>Streptomycetaceae</taxon>
        <taxon>Streptomyces</taxon>
    </lineage>
</organism>
<dbReference type="EMBL" id="JAUSZS010000006">
    <property type="protein sequence ID" value="MDQ0935242.1"/>
    <property type="molecule type" value="Genomic_DNA"/>
</dbReference>
<feature type="domain" description="Phosphatidylglycerol lysyltransferase C-terminal" evidence="6">
    <location>
        <begin position="21"/>
        <end position="314"/>
    </location>
</feature>
<evidence type="ECO:0000256" key="5">
    <source>
        <dbReference type="ARBA" id="ARBA00023136"/>
    </source>
</evidence>
<gene>
    <name evidence="7" type="ORF">QFZ49_005213</name>
</gene>
<keyword evidence="2" id="KW-1003">Cell membrane</keyword>
<evidence type="ECO:0000256" key="1">
    <source>
        <dbReference type="ARBA" id="ARBA00004651"/>
    </source>
</evidence>
<dbReference type="InterPro" id="IPR024320">
    <property type="entry name" value="LPG_synthase_C"/>
</dbReference>
<dbReference type="SUPFAM" id="SSF55729">
    <property type="entry name" value="Acyl-CoA N-acyltransferases (Nat)"/>
    <property type="match status" value="1"/>
</dbReference>